<dbReference type="InterPro" id="IPR000086">
    <property type="entry name" value="NUDIX_hydrolase_dom"/>
</dbReference>
<dbReference type="EMBL" id="JBANRG010000024">
    <property type="protein sequence ID" value="KAK7454508.1"/>
    <property type="molecule type" value="Genomic_DNA"/>
</dbReference>
<dbReference type="PROSITE" id="PS51462">
    <property type="entry name" value="NUDIX"/>
    <property type="match status" value="1"/>
</dbReference>
<protein>
    <recommendedName>
        <fullName evidence="1">Nudix hydrolase domain-containing protein</fullName>
    </recommendedName>
</protein>
<reference evidence="2 3" key="1">
    <citation type="submission" date="2024-01" db="EMBL/GenBank/DDBJ databases">
        <title>A draft genome for the cacao thread blight pathogen Marasmiellus scandens.</title>
        <authorList>
            <person name="Baruah I.K."/>
            <person name="Leung J."/>
            <person name="Bukari Y."/>
            <person name="Amoako-Attah I."/>
            <person name="Meinhardt L.W."/>
            <person name="Bailey B.A."/>
            <person name="Cohen S.P."/>
        </authorList>
    </citation>
    <scope>NUCLEOTIDE SEQUENCE [LARGE SCALE GENOMIC DNA]</scope>
    <source>
        <strain evidence="2 3">GH-19</strain>
    </source>
</reference>
<dbReference type="Proteomes" id="UP001498398">
    <property type="component" value="Unassembled WGS sequence"/>
</dbReference>
<accession>A0ABR1J9W8</accession>
<evidence type="ECO:0000313" key="3">
    <source>
        <dbReference type="Proteomes" id="UP001498398"/>
    </source>
</evidence>
<dbReference type="Gene3D" id="3.90.79.10">
    <property type="entry name" value="Nucleoside Triphosphate Pyrophosphohydrolase"/>
    <property type="match status" value="1"/>
</dbReference>
<dbReference type="CDD" id="cd03426">
    <property type="entry name" value="NUDIX_CoAse_Nudt7"/>
    <property type="match status" value="1"/>
</dbReference>
<dbReference type="Pfam" id="PF00293">
    <property type="entry name" value="NUDIX"/>
    <property type="match status" value="1"/>
</dbReference>
<feature type="domain" description="Nudix hydrolase" evidence="1">
    <location>
        <begin position="40"/>
        <end position="178"/>
    </location>
</feature>
<dbReference type="InterPro" id="IPR045121">
    <property type="entry name" value="CoAse"/>
</dbReference>
<dbReference type="InterPro" id="IPR015797">
    <property type="entry name" value="NUDIX_hydrolase-like_dom_sf"/>
</dbReference>
<dbReference type="PANTHER" id="PTHR12992:SF45">
    <property type="entry name" value="NUDIX HYDROLASE DOMAIN-CONTAINING PROTEIN"/>
    <property type="match status" value="1"/>
</dbReference>
<sequence length="270" mass="30030">MISASPLPLDILDQVSEQTKLCISRLAANGFDNTDISQYPRSAAVLVLLFEKAGQLRVLLTTRSKHLRTHPGQTALPGGRKDATDKDFIETAFREANEEVALPRHSPKVHILGTLQPYISQWGIRVSPVVAFLSDNSILEQLIPNPGEVDRIFDHPLEAILDPQIVKNERLVPIGSEDWPYEHELYNNDDRIVPVLGNTAYRMHRFRSVASPVKGLTADILINVAEIAYSRSTAYERYAPGQVRGFANISAMLDKGQAQNLPPEKHLPSV</sequence>
<evidence type="ECO:0000313" key="2">
    <source>
        <dbReference type="EMBL" id="KAK7454508.1"/>
    </source>
</evidence>
<keyword evidence="3" id="KW-1185">Reference proteome</keyword>
<organism evidence="2 3">
    <name type="scientific">Marasmiellus scandens</name>
    <dbReference type="NCBI Taxonomy" id="2682957"/>
    <lineage>
        <taxon>Eukaryota</taxon>
        <taxon>Fungi</taxon>
        <taxon>Dikarya</taxon>
        <taxon>Basidiomycota</taxon>
        <taxon>Agaricomycotina</taxon>
        <taxon>Agaricomycetes</taxon>
        <taxon>Agaricomycetidae</taxon>
        <taxon>Agaricales</taxon>
        <taxon>Marasmiineae</taxon>
        <taxon>Omphalotaceae</taxon>
        <taxon>Marasmiellus</taxon>
    </lineage>
</organism>
<dbReference type="PANTHER" id="PTHR12992">
    <property type="entry name" value="NUDIX HYDROLASE"/>
    <property type="match status" value="1"/>
</dbReference>
<comment type="caution">
    <text evidence="2">The sequence shown here is derived from an EMBL/GenBank/DDBJ whole genome shotgun (WGS) entry which is preliminary data.</text>
</comment>
<evidence type="ECO:0000259" key="1">
    <source>
        <dbReference type="PROSITE" id="PS51462"/>
    </source>
</evidence>
<dbReference type="SUPFAM" id="SSF55811">
    <property type="entry name" value="Nudix"/>
    <property type="match status" value="1"/>
</dbReference>
<gene>
    <name evidence="2" type="ORF">VKT23_011262</name>
</gene>
<proteinExistence type="predicted"/>
<name>A0ABR1J9W8_9AGAR</name>